<protein>
    <submittedName>
        <fullName evidence="1">Uncharacterized protein</fullName>
    </submittedName>
</protein>
<accession>A0ACB9SE28</accession>
<evidence type="ECO:0000313" key="2">
    <source>
        <dbReference type="Proteomes" id="UP001057402"/>
    </source>
</evidence>
<reference evidence="2" key="1">
    <citation type="journal article" date="2023" name="Front. Plant Sci.">
        <title>Chromosomal-level genome assembly of Melastoma candidum provides insights into trichome evolution.</title>
        <authorList>
            <person name="Zhong Y."/>
            <person name="Wu W."/>
            <person name="Sun C."/>
            <person name="Zou P."/>
            <person name="Liu Y."/>
            <person name="Dai S."/>
            <person name="Zhou R."/>
        </authorList>
    </citation>
    <scope>NUCLEOTIDE SEQUENCE [LARGE SCALE GENOMIC DNA]</scope>
</reference>
<dbReference type="Proteomes" id="UP001057402">
    <property type="component" value="Chromosome 1"/>
</dbReference>
<gene>
    <name evidence="1" type="ORF">MLD38_001201</name>
</gene>
<evidence type="ECO:0000313" key="1">
    <source>
        <dbReference type="EMBL" id="KAI4388913.1"/>
    </source>
</evidence>
<name>A0ACB9SE28_9MYRT</name>
<proteinExistence type="predicted"/>
<dbReference type="EMBL" id="CM042880">
    <property type="protein sequence ID" value="KAI4388913.1"/>
    <property type="molecule type" value="Genomic_DNA"/>
</dbReference>
<organism evidence="1 2">
    <name type="scientific">Melastoma candidum</name>
    <dbReference type="NCBI Taxonomy" id="119954"/>
    <lineage>
        <taxon>Eukaryota</taxon>
        <taxon>Viridiplantae</taxon>
        <taxon>Streptophyta</taxon>
        <taxon>Embryophyta</taxon>
        <taxon>Tracheophyta</taxon>
        <taxon>Spermatophyta</taxon>
        <taxon>Magnoliopsida</taxon>
        <taxon>eudicotyledons</taxon>
        <taxon>Gunneridae</taxon>
        <taxon>Pentapetalae</taxon>
        <taxon>rosids</taxon>
        <taxon>malvids</taxon>
        <taxon>Myrtales</taxon>
        <taxon>Melastomataceae</taxon>
        <taxon>Melastomatoideae</taxon>
        <taxon>Melastomateae</taxon>
        <taxon>Melastoma</taxon>
    </lineage>
</organism>
<keyword evidence="2" id="KW-1185">Reference proteome</keyword>
<comment type="caution">
    <text evidence="1">The sequence shown here is derived from an EMBL/GenBank/DDBJ whole genome shotgun (WGS) entry which is preliminary data.</text>
</comment>
<sequence>MKALFFVAGIQNSCNGGIRLMEAETSLCWRAMCRQLQAEAQERCSDVAAMMGSEAALHAAESLNCIDLLENILPATVSDYISLVKAHTDAGTNYWFVTRQLLLVGPMLDFSDATNRKTAATFLRALLQCLPECEVDDDGNVVALVVDNINPGGGGGGGGGEVENGLMQPSLREHKVLLFYLLQGKAIEPGDLFHSLLLSGGKVSPKFFSEVTNIQASQLHHRSVGLISLYFGDEKRDLQRLRQCLSVFSEHYPYLLNKYKELLSKAFVLVIRSMWPGIDKNPGGSIYMVSNLRKCAVQASRFLLQMMEAPLYAKESKKEEASPESSESIDSPDWRACHVKQLRWLAPQERGCLLRGYMPPCSVEYLSCLNPTNQNKKQ</sequence>